<reference evidence="3" key="1">
    <citation type="submission" date="2023-07" db="EMBL/GenBank/DDBJ databases">
        <title>Two novel species in the genus Flavivirga.</title>
        <authorList>
            <person name="Kwon K."/>
        </authorList>
    </citation>
    <scope>NUCLEOTIDE SEQUENCE</scope>
    <source>
        <strain evidence="3">KACC 14158</strain>
    </source>
</reference>
<keyword evidence="1" id="KW-0812">Transmembrane</keyword>
<name>A0ABT8WLN3_9FLAO</name>
<evidence type="ECO:0000313" key="3">
    <source>
        <dbReference type="EMBL" id="MDO5974076.1"/>
    </source>
</evidence>
<sequence>MRILVAITIALLYYFNVIEGTLAYVLIGLAIVLLLIALLIFCPLYKASRISTKK</sequence>
<evidence type="ECO:0000313" key="4">
    <source>
        <dbReference type="Proteomes" id="UP001176806"/>
    </source>
</evidence>
<keyword evidence="4" id="KW-1185">Reference proteome</keyword>
<keyword evidence="1" id="KW-1133">Transmembrane helix</keyword>
<evidence type="ECO:0000259" key="2">
    <source>
        <dbReference type="Pfam" id="PF11127"/>
    </source>
</evidence>
<accession>A0ABT8WLN3</accession>
<keyword evidence="1" id="KW-0472">Membrane</keyword>
<organism evidence="3 4">
    <name type="scientific">Flavivirga jejuensis</name>
    <dbReference type="NCBI Taxonomy" id="870487"/>
    <lineage>
        <taxon>Bacteria</taxon>
        <taxon>Pseudomonadati</taxon>
        <taxon>Bacteroidota</taxon>
        <taxon>Flavobacteriia</taxon>
        <taxon>Flavobacteriales</taxon>
        <taxon>Flavobacteriaceae</taxon>
        <taxon>Flavivirga</taxon>
    </lineage>
</organism>
<dbReference type="EMBL" id="JAUOEL010000002">
    <property type="protein sequence ID" value="MDO5974076.1"/>
    <property type="molecule type" value="Genomic_DNA"/>
</dbReference>
<dbReference type="Pfam" id="PF11127">
    <property type="entry name" value="YgaP-like_TM"/>
    <property type="match status" value="1"/>
</dbReference>
<protein>
    <submittedName>
        <fullName evidence="3">DUF2892 domain-containing protein</fullName>
    </submittedName>
</protein>
<feature type="domain" description="Inner membrane protein YgaP-like transmembrane" evidence="2">
    <location>
        <begin position="2"/>
        <end position="53"/>
    </location>
</feature>
<evidence type="ECO:0000256" key="1">
    <source>
        <dbReference type="SAM" id="Phobius"/>
    </source>
</evidence>
<proteinExistence type="predicted"/>
<feature type="transmembrane region" description="Helical" evidence="1">
    <location>
        <begin position="22"/>
        <end position="45"/>
    </location>
</feature>
<dbReference type="InterPro" id="IPR021309">
    <property type="entry name" value="YgaP-like_TM"/>
</dbReference>
<dbReference type="Proteomes" id="UP001176806">
    <property type="component" value="Unassembled WGS sequence"/>
</dbReference>
<comment type="caution">
    <text evidence="3">The sequence shown here is derived from an EMBL/GenBank/DDBJ whole genome shotgun (WGS) entry which is preliminary data.</text>
</comment>
<gene>
    <name evidence="3" type="ORF">Q4Q40_07760</name>
</gene>